<evidence type="ECO:0000313" key="1">
    <source>
        <dbReference type="EMBL" id="OBZ75627.1"/>
    </source>
</evidence>
<reference evidence="1 2" key="1">
    <citation type="submission" date="2016-03" db="EMBL/GenBank/DDBJ databases">
        <title>Whole genome sequencing of Grifola frondosa 9006-11.</title>
        <authorList>
            <person name="Min B."/>
            <person name="Park H."/>
            <person name="Kim J.-G."/>
            <person name="Cho H."/>
            <person name="Oh Y.-L."/>
            <person name="Kong W.-S."/>
            <person name="Choi I.-G."/>
        </authorList>
    </citation>
    <scope>NUCLEOTIDE SEQUENCE [LARGE SCALE GENOMIC DNA]</scope>
    <source>
        <strain evidence="1 2">9006-11</strain>
    </source>
</reference>
<name>A0A1C7MG91_GRIFR</name>
<gene>
    <name evidence="1" type="ORF">A0H81_04451</name>
</gene>
<accession>A0A1C7MG91</accession>
<organism evidence="1 2">
    <name type="scientific">Grifola frondosa</name>
    <name type="common">Maitake</name>
    <name type="synonym">Polyporus frondosus</name>
    <dbReference type="NCBI Taxonomy" id="5627"/>
    <lineage>
        <taxon>Eukaryota</taxon>
        <taxon>Fungi</taxon>
        <taxon>Dikarya</taxon>
        <taxon>Basidiomycota</taxon>
        <taxon>Agaricomycotina</taxon>
        <taxon>Agaricomycetes</taxon>
        <taxon>Polyporales</taxon>
        <taxon>Grifolaceae</taxon>
        <taxon>Grifola</taxon>
    </lineage>
</organism>
<dbReference type="EMBL" id="LUGG01000004">
    <property type="protein sequence ID" value="OBZ75627.1"/>
    <property type="molecule type" value="Genomic_DNA"/>
</dbReference>
<proteinExistence type="predicted"/>
<comment type="caution">
    <text evidence="1">The sequence shown here is derived from an EMBL/GenBank/DDBJ whole genome shotgun (WGS) entry which is preliminary data.</text>
</comment>
<sequence length="104" mass="11431">MQHKSFLPTEGLGLTLVDRADAVPKENDPALYPFKLLGSNSHHQCLACRRETPSNATRPMRQPGLVCFAHRLFPHLRPFGSSAVACGDPLPLPTPDEMELDIVS</sequence>
<evidence type="ECO:0000313" key="2">
    <source>
        <dbReference type="Proteomes" id="UP000092993"/>
    </source>
</evidence>
<dbReference type="AlphaFoldDB" id="A0A1C7MG91"/>
<dbReference type="OrthoDB" id="3242721at2759"/>
<protein>
    <submittedName>
        <fullName evidence="1">Uncharacterized protein</fullName>
    </submittedName>
</protein>
<dbReference type="Proteomes" id="UP000092993">
    <property type="component" value="Unassembled WGS sequence"/>
</dbReference>
<keyword evidence="2" id="KW-1185">Reference proteome</keyword>